<name>A0ABW3G9N6_9NOCA</name>
<accession>A0ABW3G9N6</accession>
<dbReference type="GO" id="GO:0016757">
    <property type="term" value="F:glycosyltransferase activity"/>
    <property type="evidence" value="ECO:0007669"/>
    <property type="project" value="UniProtKB-KW"/>
</dbReference>
<proteinExistence type="predicted"/>
<feature type="region of interest" description="Disordered" evidence="1">
    <location>
        <begin position="297"/>
        <end position="324"/>
    </location>
</feature>
<comment type="caution">
    <text evidence="3">The sequence shown here is derived from an EMBL/GenBank/DDBJ whole genome shotgun (WGS) entry which is preliminary data.</text>
</comment>
<organism evidence="3 4">
    <name type="scientific">Williamsia deligens</name>
    <dbReference type="NCBI Taxonomy" id="321325"/>
    <lineage>
        <taxon>Bacteria</taxon>
        <taxon>Bacillati</taxon>
        <taxon>Actinomycetota</taxon>
        <taxon>Actinomycetes</taxon>
        <taxon>Mycobacteriales</taxon>
        <taxon>Nocardiaceae</taxon>
        <taxon>Williamsia</taxon>
    </lineage>
</organism>
<evidence type="ECO:0000256" key="1">
    <source>
        <dbReference type="SAM" id="MobiDB-lite"/>
    </source>
</evidence>
<dbReference type="PANTHER" id="PTHR43179">
    <property type="entry name" value="RHAMNOSYLTRANSFERASE WBBL"/>
    <property type="match status" value="1"/>
</dbReference>
<dbReference type="CDD" id="cd04186">
    <property type="entry name" value="GT_2_like_c"/>
    <property type="match status" value="1"/>
</dbReference>
<dbReference type="SUPFAM" id="SSF53448">
    <property type="entry name" value="Nucleotide-diphospho-sugar transferases"/>
    <property type="match status" value="1"/>
</dbReference>
<dbReference type="EMBL" id="JBHTIL010000004">
    <property type="protein sequence ID" value="MFD0927309.1"/>
    <property type="molecule type" value="Genomic_DNA"/>
</dbReference>
<feature type="domain" description="Glycosyltransferase 2-like" evidence="2">
    <location>
        <begin position="20"/>
        <end position="199"/>
    </location>
</feature>
<dbReference type="RefSeq" id="WP_308214146.1">
    <property type="nucleotide sequence ID" value="NZ_BAAAMO010000005.1"/>
</dbReference>
<dbReference type="Gene3D" id="3.90.550.10">
    <property type="entry name" value="Spore Coat Polysaccharide Biosynthesis Protein SpsA, Chain A"/>
    <property type="match status" value="1"/>
</dbReference>
<dbReference type="EC" id="2.4.-.-" evidence="3"/>
<dbReference type="InterPro" id="IPR001173">
    <property type="entry name" value="Glyco_trans_2-like"/>
</dbReference>
<feature type="compositionally biased region" description="Gly residues" evidence="1">
    <location>
        <begin position="299"/>
        <end position="313"/>
    </location>
</feature>
<dbReference type="InterPro" id="IPR029044">
    <property type="entry name" value="Nucleotide-diphossugar_trans"/>
</dbReference>
<evidence type="ECO:0000259" key="2">
    <source>
        <dbReference type="Pfam" id="PF00535"/>
    </source>
</evidence>
<dbReference type="Pfam" id="PF00535">
    <property type="entry name" value="Glycos_transf_2"/>
    <property type="match status" value="1"/>
</dbReference>
<protein>
    <submittedName>
        <fullName evidence="3">Glycosyltransferase family 2 protein</fullName>
        <ecNumber evidence="3">2.4.-.-</ecNumber>
    </submittedName>
</protein>
<keyword evidence="3" id="KW-0328">Glycosyltransferase</keyword>
<evidence type="ECO:0000313" key="3">
    <source>
        <dbReference type="EMBL" id="MFD0927309.1"/>
    </source>
</evidence>
<sequence>MIDQDPTGAAPTPADATVGIVTVTYSSGEHLRAFLASLGEATVRPVQVVLADNGSTDDSLEVARRDHPDVTILHTGANIGYGAAANRGVAEIDPSMEFVVVANPDVEWKPGSIDELIAVARRHPRAGSVGPLIREPDGSVYPSARSVPDLVSGTGHALAGKVWKNNPWTARYRHLDADIAERAVGWLSGSCLLLRRTAFDSVNGFDSRYFMYMEDVDLGDRLGRAGWLNVYAPSAEIIHRKGHVAGADPEAMLPAHHRSAYRFQADRHPGPAWAPLRGALAAGLFLRSKVTVSAARRGAAGGARRGSAAGGRHGVAASDERPLA</sequence>
<dbReference type="PANTHER" id="PTHR43179:SF7">
    <property type="entry name" value="RHAMNOSYLTRANSFERASE WBBL"/>
    <property type="match status" value="1"/>
</dbReference>
<dbReference type="Proteomes" id="UP001597068">
    <property type="component" value="Unassembled WGS sequence"/>
</dbReference>
<keyword evidence="3" id="KW-0808">Transferase</keyword>
<keyword evidence="4" id="KW-1185">Reference proteome</keyword>
<reference evidence="4" key="1">
    <citation type="journal article" date="2019" name="Int. J. Syst. Evol. Microbiol.">
        <title>The Global Catalogue of Microorganisms (GCM) 10K type strain sequencing project: providing services to taxonomists for standard genome sequencing and annotation.</title>
        <authorList>
            <consortium name="The Broad Institute Genomics Platform"/>
            <consortium name="The Broad Institute Genome Sequencing Center for Infectious Disease"/>
            <person name="Wu L."/>
            <person name="Ma J."/>
        </authorList>
    </citation>
    <scope>NUCLEOTIDE SEQUENCE [LARGE SCALE GENOMIC DNA]</scope>
    <source>
        <strain evidence="4">CCUG 50873</strain>
    </source>
</reference>
<gene>
    <name evidence="3" type="ORF">ACFQ04_16335</name>
</gene>
<evidence type="ECO:0000313" key="4">
    <source>
        <dbReference type="Proteomes" id="UP001597068"/>
    </source>
</evidence>